<comment type="caution">
    <text evidence="4">The sequence shown here is derived from an EMBL/GenBank/DDBJ whole genome shotgun (WGS) entry which is preliminary data.</text>
</comment>
<reference evidence="4 5" key="1">
    <citation type="submission" date="2018-08" db="EMBL/GenBank/DDBJ databases">
        <title>A genome reference for cultivated species of the human gut microbiota.</title>
        <authorList>
            <person name="Zou Y."/>
            <person name="Xue W."/>
            <person name="Luo G."/>
        </authorList>
    </citation>
    <scope>NUCLEOTIDE SEQUENCE [LARGE SCALE GENOMIC DNA]</scope>
    <source>
        <strain evidence="4 5">AM26-26AC</strain>
    </source>
</reference>
<keyword evidence="1" id="KW-0812">Transmembrane</keyword>
<evidence type="ECO:0000313" key="4">
    <source>
        <dbReference type="EMBL" id="RHF11652.1"/>
    </source>
</evidence>
<protein>
    <submittedName>
        <fullName evidence="4">TonB-dependent receptor</fullName>
    </submittedName>
</protein>
<organism evidence="4 5">
    <name type="scientific">Bacteroides eggerthii</name>
    <dbReference type="NCBI Taxonomy" id="28111"/>
    <lineage>
        <taxon>Bacteria</taxon>
        <taxon>Pseudomonadati</taxon>
        <taxon>Bacteroidota</taxon>
        <taxon>Bacteroidia</taxon>
        <taxon>Bacteroidales</taxon>
        <taxon>Bacteroidaceae</taxon>
        <taxon>Bacteroides</taxon>
    </lineage>
</organism>
<dbReference type="FunFam" id="2.60.40.1120:FF:000003">
    <property type="entry name" value="Outer membrane protein Omp121"/>
    <property type="match status" value="1"/>
</dbReference>
<dbReference type="AlphaFoldDB" id="A0A414MIA2"/>
<comment type="similarity">
    <text evidence="1">Belongs to the TonB-dependent receptor family.</text>
</comment>
<dbReference type="NCBIfam" id="TIGR04057">
    <property type="entry name" value="SusC_RagA_signa"/>
    <property type="match status" value="1"/>
</dbReference>
<dbReference type="Pfam" id="PF13715">
    <property type="entry name" value="CarbopepD_reg_2"/>
    <property type="match status" value="1"/>
</dbReference>
<dbReference type="Gene3D" id="2.60.40.1120">
    <property type="entry name" value="Carboxypeptidase-like, regulatory domain"/>
    <property type="match status" value="1"/>
</dbReference>
<dbReference type="Gene3D" id="2.170.130.10">
    <property type="entry name" value="TonB-dependent receptor, plug domain"/>
    <property type="match status" value="1"/>
</dbReference>
<keyword evidence="2" id="KW-0732">Signal</keyword>
<dbReference type="InterPro" id="IPR023996">
    <property type="entry name" value="TonB-dep_OMP_SusC/RagA"/>
</dbReference>
<dbReference type="Pfam" id="PF07715">
    <property type="entry name" value="Plug"/>
    <property type="match status" value="1"/>
</dbReference>
<feature type="signal peptide" evidence="2">
    <location>
        <begin position="1"/>
        <end position="27"/>
    </location>
</feature>
<feature type="domain" description="TonB-dependent receptor plug" evidence="3">
    <location>
        <begin position="139"/>
        <end position="246"/>
    </location>
</feature>
<dbReference type="RefSeq" id="WP_004294273.1">
    <property type="nucleotide sequence ID" value="NZ_DAWCKY010000211.1"/>
</dbReference>
<evidence type="ECO:0000256" key="1">
    <source>
        <dbReference type="PROSITE-ProRule" id="PRU01360"/>
    </source>
</evidence>
<accession>A0A414MIA2</accession>
<dbReference type="PROSITE" id="PS52016">
    <property type="entry name" value="TONB_DEPENDENT_REC_3"/>
    <property type="match status" value="1"/>
</dbReference>
<keyword evidence="1" id="KW-0472">Membrane</keyword>
<dbReference type="InterPro" id="IPR023997">
    <property type="entry name" value="TonB-dep_OMP_SusC/RagA_CS"/>
</dbReference>
<feature type="chain" id="PRO_5019373822" evidence="2">
    <location>
        <begin position="28"/>
        <end position="1035"/>
    </location>
</feature>
<dbReference type="NCBIfam" id="TIGR04056">
    <property type="entry name" value="OMP_RagA_SusC"/>
    <property type="match status" value="1"/>
</dbReference>
<keyword evidence="4" id="KW-0675">Receptor</keyword>
<evidence type="ECO:0000259" key="3">
    <source>
        <dbReference type="Pfam" id="PF07715"/>
    </source>
</evidence>
<dbReference type="InterPro" id="IPR037066">
    <property type="entry name" value="Plug_dom_sf"/>
</dbReference>
<dbReference type="SUPFAM" id="SSF49464">
    <property type="entry name" value="Carboxypeptidase regulatory domain-like"/>
    <property type="match status" value="1"/>
</dbReference>
<dbReference type="FunFam" id="2.170.130.10:FF:000003">
    <property type="entry name" value="SusC/RagA family TonB-linked outer membrane protein"/>
    <property type="match status" value="1"/>
</dbReference>
<evidence type="ECO:0000313" key="5">
    <source>
        <dbReference type="Proteomes" id="UP000283538"/>
    </source>
</evidence>
<gene>
    <name evidence="4" type="ORF">DW701_02370</name>
</gene>
<comment type="subcellular location">
    <subcellularLocation>
        <location evidence="1">Cell outer membrane</location>
        <topology evidence="1">Multi-pass membrane protein</topology>
    </subcellularLocation>
</comment>
<dbReference type="Proteomes" id="UP000283538">
    <property type="component" value="Unassembled WGS sequence"/>
</dbReference>
<sequence length="1035" mass="117496">MKKHSKKLFSLCLVAMALSGATDPVFADSADKTGREVMTTYQQKKGRTVTGTITDAVDGSPLIGVNIKLKGTTTGVISDIDGNYSIEVDSRKSILIFSYIGYKTREVPVEDLGVINVKLTSDNELLDEVVIVGSGTQKKVSVTGAISSVKGAALKAPSSSLTSSLAGRLAGVMVNTTSGEPGSASEFYIRGISTFGGRKTPLILLDDVEISSTDLNNIPAETIESFSILKDASATAIYGSRGANGVMLVTTKSGQENTKTQINVTVENSFQSMMNFPKFVDGATWMELYNEGQRNRGATSLMYSQERIDNTRNKVNPYVYPDVNWRDLLFKDMAMSQRANVNLQGGGSRVSYYMSLNVNHDSGLLDSPQIYSFNNNINNLSYNFQNNLQVKVTPTTKIRLNMNAQIQNRKGPNYKTQDLFIMTHTANPIFFPATLPAQKGDKHMRFGNAILSNATLRTNPYAHMASSFKQVDENMMHTTMRIDQTLDFVTKGLSANALIHFKNTSSQAFTRSIEPYYYRITKWTPGTDQYDMERLGTSGTEYIYTSDISRYTERTITMQFQLDYKRQFGMHNVGGMLMYMQRDFKRDVLPNRNQGFSGRFTYDYGQRYLAEFNFGYNGTERLARADRFEFFPAMSLGWVISNEAFFEPLRDKVDNLKVRASFGEVGSDDLDYPTNFVYIDQVSLDKIGWTTGDNFNTYKVGPQLERYAVQNACWERSQKLDVGIDITLFRNWNIIFDYFHEKRYNILMMRAAWPNMIGFSNALPYSPIGEMSNQGYEVSTSYSTQIGKNLTIDFRGNFTYTKNKYVYIDEIWHEYPWQIKTGRPLSYQYGYVAEGLFGSQEEIDNHAKQELGSTPMPGDIKYRDLNGDGVINSYDQAFISELGKDPRIQYGFGVNLTYKKWDLGVFFNGSAMRKINMNKDGGVHPFGAESHNVFQYVAENRWTEENQNPHAQYPRLGITNSETDNNRQNSTYWLRNGNFLRFKQLEVGYTFKYGRVYLTGDNIAVFSPFKEWDPELEWYKYPLQRTFNIGLQLNF</sequence>
<dbReference type="SUPFAM" id="SSF56935">
    <property type="entry name" value="Porins"/>
    <property type="match status" value="1"/>
</dbReference>
<dbReference type="EMBL" id="QSLA01000002">
    <property type="protein sequence ID" value="RHF11652.1"/>
    <property type="molecule type" value="Genomic_DNA"/>
</dbReference>
<dbReference type="InterPro" id="IPR008969">
    <property type="entry name" value="CarboxyPept-like_regulatory"/>
</dbReference>
<dbReference type="InterPro" id="IPR039426">
    <property type="entry name" value="TonB-dep_rcpt-like"/>
</dbReference>
<dbReference type="InterPro" id="IPR012910">
    <property type="entry name" value="Plug_dom"/>
</dbReference>
<dbReference type="GO" id="GO:0009279">
    <property type="term" value="C:cell outer membrane"/>
    <property type="evidence" value="ECO:0007669"/>
    <property type="project" value="UniProtKB-SubCell"/>
</dbReference>
<keyword evidence="1" id="KW-0813">Transport</keyword>
<keyword evidence="1" id="KW-0998">Cell outer membrane</keyword>
<proteinExistence type="inferred from homology"/>
<evidence type="ECO:0000256" key="2">
    <source>
        <dbReference type="SAM" id="SignalP"/>
    </source>
</evidence>
<keyword evidence="1" id="KW-1134">Transmembrane beta strand</keyword>
<name>A0A414MIA2_9BACE</name>